<proteinExistence type="predicted"/>
<gene>
    <name evidence="1" type="ORF">O181_079287</name>
</gene>
<dbReference type="AlphaFoldDB" id="A0A9Q3FJE0"/>
<accession>A0A9Q3FJE0</accession>
<sequence>MGEERQGIKNRIPLERTRKYWEYLTQKDILQRTNEIHQRVKFKQEVQTSERKGSQYHIQSSYYLCHRREMEPEREYSDFLRIKRSGQTTKLPSGFKPLRHQQISDQKSPYFPIPASIQERGRIIEQEQDFF</sequence>
<protein>
    <submittedName>
        <fullName evidence="1">Uncharacterized protein</fullName>
    </submittedName>
</protein>
<reference evidence="1" key="1">
    <citation type="submission" date="2021-03" db="EMBL/GenBank/DDBJ databases">
        <title>Draft genome sequence of rust myrtle Austropuccinia psidii MF-1, a brazilian biotype.</title>
        <authorList>
            <person name="Quecine M.C."/>
            <person name="Pachon D.M.R."/>
            <person name="Bonatelli M.L."/>
            <person name="Correr F.H."/>
            <person name="Franceschini L.M."/>
            <person name="Leite T.F."/>
            <person name="Margarido G.R.A."/>
            <person name="Almeida C.A."/>
            <person name="Ferrarezi J.A."/>
            <person name="Labate C.A."/>
        </authorList>
    </citation>
    <scope>NUCLEOTIDE SEQUENCE</scope>
    <source>
        <strain evidence="1">MF-1</strain>
    </source>
</reference>
<keyword evidence="2" id="KW-1185">Reference proteome</keyword>
<dbReference type="EMBL" id="AVOT02044203">
    <property type="protein sequence ID" value="MBW0539572.1"/>
    <property type="molecule type" value="Genomic_DNA"/>
</dbReference>
<name>A0A9Q3FJE0_9BASI</name>
<evidence type="ECO:0000313" key="1">
    <source>
        <dbReference type="EMBL" id="MBW0539572.1"/>
    </source>
</evidence>
<comment type="caution">
    <text evidence="1">The sequence shown here is derived from an EMBL/GenBank/DDBJ whole genome shotgun (WGS) entry which is preliminary data.</text>
</comment>
<organism evidence="1 2">
    <name type="scientific">Austropuccinia psidii MF-1</name>
    <dbReference type="NCBI Taxonomy" id="1389203"/>
    <lineage>
        <taxon>Eukaryota</taxon>
        <taxon>Fungi</taxon>
        <taxon>Dikarya</taxon>
        <taxon>Basidiomycota</taxon>
        <taxon>Pucciniomycotina</taxon>
        <taxon>Pucciniomycetes</taxon>
        <taxon>Pucciniales</taxon>
        <taxon>Sphaerophragmiaceae</taxon>
        <taxon>Austropuccinia</taxon>
    </lineage>
</organism>
<evidence type="ECO:0000313" key="2">
    <source>
        <dbReference type="Proteomes" id="UP000765509"/>
    </source>
</evidence>
<dbReference type="Proteomes" id="UP000765509">
    <property type="component" value="Unassembled WGS sequence"/>
</dbReference>